<sequence>MESTYSAPKNVFLHLLNIVTFYLSVINFITLYIQYISFLFPDPLNFFYTGMASAVRVSTSILVVALPVYILTSWLLGKDLKKNTERREFKLRKWLLYFILFVAAITIIVDLIMLVNSFLSGELTVRFLFKVLVVLLVAVAVFGYHIWDLRRKDQETSKTPKKLAFAISFIVLASVILGFFIIGTPAQQRKIRFDDQRIGDLQTIQGQIINYWIKKEALPAVLDDLNDSISGFLVPSDPESKLAYEYNIKGALSFELCATFKTSGKDSGSKQIRALSPMSYPYSGDSFQQNWDHEAGRVCFARTIDPELYKSVPVK</sequence>
<feature type="transmembrane region" description="Helical" evidence="1">
    <location>
        <begin position="127"/>
        <end position="147"/>
    </location>
</feature>
<keyword evidence="1" id="KW-0472">Membrane</keyword>
<accession>A0A1G2EAW1</accession>
<dbReference type="Proteomes" id="UP000176406">
    <property type="component" value="Unassembled WGS sequence"/>
</dbReference>
<gene>
    <name evidence="3" type="ORF">A3A08_02080</name>
</gene>
<dbReference type="AlphaFoldDB" id="A0A1G2EAW1"/>
<dbReference type="EMBL" id="MHMG01000045">
    <property type="protein sequence ID" value="OGZ22420.1"/>
    <property type="molecule type" value="Genomic_DNA"/>
</dbReference>
<feature type="transmembrane region" description="Helical" evidence="1">
    <location>
        <begin position="163"/>
        <end position="182"/>
    </location>
</feature>
<name>A0A1G2EAW1_9BACT</name>
<evidence type="ECO:0000259" key="2">
    <source>
        <dbReference type="Pfam" id="PF18920"/>
    </source>
</evidence>
<feature type="domain" description="DUF5671" evidence="2">
    <location>
        <begin position="11"/>
        <end position="144"/>
    </location>
</feature>
<evidence type="ECO:0000313" key="3">
    <source>
        <dbReference type="EMBL" id="OGZ22420.1"/>
    </source>
</evidence>
<dbReference type="Pfam" id="PF18920">
    <property type="entry name" value="DUF5671"/>
    <property type="match status" value="1"/>
</dbReference>
<feature type="transmembrane region" description="Helical" evidence="1">
    <location>
        <begin position="53"/>
        <end position="75"/>
    </location>
</feature>
<reference evidence="3 4" key="1">
    <citation type="journal article" date="2016" name="Nat. Commun.">
        <title>Thousands of microbial genomes shed light on interconnected biogeochemical processes in an aquifer system.</title>
        <authorList>
            <person name="Anantharaman K."/>
            <person name="Brown C.T."/>
            <person name="Hug L.A."/>
            <person name="Sharon I."/>
            <person name="Castelle C.J."/>
            <person name="Probst A.J."/>
            <person name="Thomas B.C."/>
            <person name="Singh A."/>
            <person name="Wilkins M.J."/>
            <person name="Karaoz U."/>
            <person name="Brodie E.L."/>
            <person name="Williams K.H."/>
            <person name="Hubbard S.S."/>
            <person name="Banfield J.F."/>
        </authorList>
    </citation>
    <scope>NUCLEOTIDE SEQUENCE [LARGE SCALE GENOMIC DNA]</scope>
</reference>
<evidence type="ECO:0000313" key="4">
    <source>
        <dbReference type="Proteomes" id="UP000176406"/>
    </source>
</evidence>
<evidence type="ECO:0000256" key="1">
    <source>
        <dbReference type="SAM" id="Phobius"/>
    </source>
</evidence>
<dbReference type="InterPro" id="IPR043728">
    <property type="entry name" value="DUF5671"/>
</dbReference>
<keyword evidence="1" id="KW-1133">Transmembrane helix</keyword>
<feature type="transmembrane region" description="Helical" evidence="1">
    <location>
        <begin position="95"/>
        <end position="115"/>
    </location>
</feature>
<protein>
    <recommendedName>
        <fullName evidence="2">DUF5671 domain-containing protein</fullName>
    </recommendedName>
</protein>
<comment type="caution">
    <text evidence="3">The sequence shown here is derived from an EMBL/GenBank/DDBJ whole genome shotgun (WGS) entry which is preliminary data.</text>
</comment>
<organism evidence="3 4">
    <name type="scientific">Candidatus Nealsonbacteria bacterium RIFCSPLOWO2_01_FULL_41_9</name>
    <dbReference type="NCBI Taxonomy" id="1801671"/>
    <lineage>
        <taxon>Bacteria</taxon>
        <taxon>Candidatus Nealsoniibacteriota</taxon>
    </lineage>
</organism>
<feature type="transmembrane region" description="Helical" evidence="1">
    <location>
        <begin position="12"/>
        <end position="33"/>
    </location>
</feature>
<proteinExistence type="predicted"/>
<keyword evidence="1" id="KW-0812">Transmembrane</keyword>